<dbReference type="InterPro" id="IPR047681">
    <property type="entry name" value="PPA1309-like"/>
</dbReference>
<proteinExistence type="predicted"/>
<accession>A0ABP7XBD6</accession>
<evidence type="ECO:0000313" key="2">
    <source>
        <dbReference type="Proteomes" id="UP001501495"/>
    </source>
</evidence>
<sequence length="187" mass="19709">MSLTPPADGVPEVPDTPLARALVEIEVHVATSGWDQPAQLFALVDTADLIRREPALASVMGLDPDSGALTAVQQDQLPSEQSLEEALESISWPAEVVGCAAVVERVVLPPEVDAEIPDDPAAAAAFAAAHPARQELRLAAGTTRDGATFCAMRFRSHDHDSLVVTGEDLVPGLLQRLQATLDPDPGR</sequence>
<reference evidence="2" key="1">
    <citation type="journal article" date="2019" name="Int. J. Syst. Evol. Microbiol.">
        <title>The Global Catalogue of Microorganisms (GCM) 10K type strain sequencing project: providing services to taxonomists for standard genome sequencing and annotation.</title>
        <authorList>
            <consortium name="The Broad Institute Genomics Platform"/>
            <consortium name="The Broad Institute Genome Sequencing Center for Infectious Disease"/>
            <person name="Wu L."/>
            <person name="Ma J."/>
        </authorList>
    </citation>
    <scope>NUCLEOTIDE SEQUENCE [LARGE SCALE GENOMIC DNA]</scope>
    <source>
        <strain evidence="2">JCM 16703</strain>
    </source>
</reference>
<dbReference type="RefSeq" id="WP_344731419.1">
    <property type="nucleotide sequence ID" value="NZ_BAAAZH010000001.1"/>
</dbReference>
<dbReference type="Proteomes" id="UP001501495">
    <property type="component" value="Unassembled WGS sequence"/>
</dbReference>
<comment type="caution">
    <text evidence="1">The sequence shown here is derived from an EMBL/GenBank/DDBJ whole genome shotgun (WGS) entry which is preliminary data.</text>
</comment>
<evidence type="ECO:0000313" key="1">
    <source>
        <dbReference type="EMBL" id="GAA4108964.1"/>
    </source>
</evidence>
<dbReference type="NCBIfam" id="NF040618">
    <property type="entry name" value="PPA1309_fam"/>
    <property type="match status" value="1"/>
</dbReference>
<organism evidence="1 2">
    <name type="scientific">Nocardioides fonticola</name>
    <dbReference type="NCBI Taxonomy" id="450363"/>
    <lineage>
        <taxon>Bacteria</taxon>
        <taxon>Bacillati</taxon>
        <taxon>Actinomycetota</taxon>
        <taxon>Actinomycetes</taxon>
        <taxon>Propionibacteriales</taxon>
        <taxon>Nocardioidaceae</taxon>
        <taxon>Nocardioides</taxon>
    </lineage>
</organism>
<name>A0ABP7XBD6_9ACTN</name>
<protein>
    <submittedName>
        <fullName evidence="1">PPA1309 family protein</fullName>
    </submittedName>
</protein>
<gene>
    <name evidence="1" type="ORF">GCM10022215_03020</name>
</gene>
<keyword evidence="2" id="KW-1185">Reference proteome</keyword>
<dbReference type="EMBL" id="BAAAZH010000001">
    <property type="protein sequence ID" value="GAA4108964.1"/>
    <property type="molecule type" value="Genomic_DNA"/>
</dbReference>